<gene>
    <name evidence="8" type="ORF">VaNZ11_009055</name>
</gene>
<feature type="non-terminal residue" evidence="8">
    <location>
        <position position="1"/>
    </location>
</feature>
<comment type="caution">
    <text evidence="8">The sequence shown here is derived from an EMBL/GenBank/DDBJ whole genome shotgun (WGS) entry which is preliminary data.</text>
</comment>
<dbReference type="InterPro" id="IPR004480">
    <property type="entry name" value="Monothiol_GRX-rel"/>
</dbReference>
<feature type="domain" description="Glutaredoxin" evidence="7">
    <location>
        <begin position="91"/>
        <end position="155"/>
    </location>
</feature>
<keyword evidence="6" id="KW-0676">Redox-active center</keyword>
<proteinExistence type="inferred from homology"/>
<dbReference type="InterPro" id="IPR002109">
    <property type="entry name" value="Glutaredoxin"/>
</dbReference>
<comment type="similarity">
    <text evidence="1">Belongs to the glutaredoxin family. CGFS subfamily.</text>
</comment>
<sequence length="185" mass="20489">VFSPYVDSLLTFKHIIAKQLLSNAYYKMLTRFATSALSGVRRTVSTPAWQLQRYFSTDPDSHDDFKPKYAASPAIGNVDEQIKHSIANDKVHVFMKGTPEQPQCGFSRMACVVLQAYGVKFGATNVLADPAMREGIKKFTSWPTIPQVFVNGEFVGGCDILMGMHDSGELEKLLAPVREAQVPSK</sequence>
<evidence type="ECO:0000256" key="5">
    <source>
        <dbReference type="ARBA" id="ARBA00023014"/>
    </source>
</evidence>
<dbReference type="EMBL" id="BSDZ01000024">
    <property type="protein sequence ID" value="GLI65506.1"/>
    <property type="molecule type" value="Genomic_DNA"/>
</dbReference>
<dbReference type="PANTHER" id="PTHR10293">
    <property type="entry name" value="GLUTAREDOXIN FAMILY MEMBER"/>
    <property type="match status" value="1"/>
</dbReference>
<dbReference type="Pfam" id="PF00462">
    <property type="entry name" value="Glutaredoxin"/>
    <property type="match status" value="1"/>
</dbReference>
<dbReference type="Gene3D" id="3.40.30.10">
    <property type="entry name" value="Glutaredoxin"/>
    <property type="match status" value="1"/>
</dbReference>
<dbReference type="PROSITE" id="PS51354">
    <property type="entry name" value="GLUTAREDOXIN_2"/>
    <property type="match status" value="1"/>
</dbReference>
<evidence type="ECO:0000313" key="9">
    <source>
        <dbReference type="Proteomes" id="UP001165090"/>
    </source>
</evidence>
<keyword evidence="5" id="KW-0411">Iron-sulfur</keyword>
<dbReference type="NCBIfam" id="TIGR00365">
    <property type="entry name" value="Grx4 family monothiol glutaredoxin"/>
    <property type="match status" value="1"/>
</dbReference>
<keyword evidence="2" id="KW-0001">2Fe-2S</keyword>
<dbReference type="SUPFAM" id="SSF52833">
    <property type="entry name" value="Thioredoxin-like"/>
    <property type="match status" value="1"/>
</dbReference>
<keyword evidence="4" id="KW-0408">Iron</keyword>
<dbReference type="Proteomes" id="UP001165090">
    <property type="component" value="Unassembled WGS sequence"/>
</dbReference>
<dbReference type="PANTHER" id="PTHR10293:SF16">
    <property type="entry name" value="GLUTAREDOXIN-RELATED PROTEIN 5, MITOCHONDRIAL"/>
    <property type="match status" value="1"/>
</dbReference>
<evidence type="ECO:0000256" key="2">
    <source>
        <dbReference type="ARBA" id="ARBA00022714"/>
    </source>
</evidence>
<reference evidence="8 9" key="1">
    <citation type="journal article" date="2023" name="IScience">
        <title>Expanded male sex-determining region conserved during the evolution of homothallism in the green alga Volvox.</title>
        <authorList>
            <person name="Yamamoto K."/>
            <person name="Matsuzaki R."/>
            <person name="Mahakham W."/>
            <person name="Heman W."/>
            <person name="Sekimoto H."/>
            <person name="Kawachi M."/>
            <person name="Minakuchi Y."/>
            <person name="Toyoda A."/>
            <person name="Nozaki H."/>
        </authorList>
    </citation>
    <scope>NUCLEOTIDE SEQUENCE [LARGE SCALE GENOMIC DNA]</scope>
    <source>
        <strain evidence="8 9">NIES-4468</strain>
    </source>
</reference>
<organism evidence="8 9">
    <name type="scientific">Volvox africanus</name>
    <dbReference type="NCBI Taxonomy" id="51714"/>
    <lineage>
        <taxon>Eukaryota</taxon>
        <taxon>Viridiplantae</taxon>
        <taxon>Chlorophyta</taxon>
        <taxon>core chlorophytes</taxon>
        <taxon>Chlorophyceae</taxon>
        <taxon>CS clade</taxon>
        <taxon>Chlamydomonadales</taxon>
        <taxon>Volvocaceae</taxon>
        <taxon>Volvox</taxon>
    </lineage>
</organism>
<evidence type="ECO:0000313" key="8">
    <source>
        <dbReference type="EMBL" id="GLI65506.1"/>
    </source>
</evidence>
<evidence type="ECO:0000256" key="4">
    <source>
        <dbReference type="ARBA" id="ARBA00023004"/>
    </source>
</evidence>
<accession>A0ABQ5S6P3</accession>
<dbReference type="InterPro" id="IPR033658">
    <property type="entry name" value="GRX_PICOT-like"/>
</dbReference>
<evidence type="ECO:0000259" key="7">
    <source>
        <dbReference type="Pfam" id="PF00462"/>
    </source>
</evidence>
<evidence type="ECO:0000256" key="6">
    <source>
        <dbReference type="ARBA" id="ARBA00023284"/>
    </source>
</evidence>
<evidence type="ECO:0000256" key="3">
    <source>
        <dbReference type="ARBA" id="ARBA00022723"/>
    </source>
</evidence>
<keyword evidence="3" id="KW-0479">Metal-binding</keyword>
<evidence type="ECO:0000256" key="1">
    <source>
        <dbReference type="ARBA" id="ARBA00008983"/>
    </source>
</evidence>
<dbReference type="CDD" id="cd03028">
    <property type="entry name" value="GRX_PICOT_like"/>
    <property type="match status" value="1"/>
</dbReference>
<protein>
    <recommendedName>
        <fullName evidence="7">Glutaredoxin domain-containing protein</fullName>
    </recommendedName>
</protein>
<dbReference type="InterPro" id="IPR036249">
    <property type="entry name" value="Thioredoxin-like_sf"/>
</dbReference>
<name>A0ABQ5S6P3_9CHLO</name>
<keyword evidence="9" id="KW-1185">Reference proteome</keyword>